<organism evidence="2 3">
    <name type="scientific">Legionella geestiana</name>
    <dbReference type="NCBI Taxonomy" id="45065"/>
    <lineage>
        <taxon>Bacteria</taxon>
        <taxon>Pseudomonadati</taxon>
        <taxon>Pseudomonadota</taxon>
        <taxon>Gammaproteobacteria</taxon>
        <taxon>Legionellales</taxon>
        <taxon>Legionellaceae</taxon>
        <taxon>Legionella</taxon>
    </lineage>
</organism>
<dbReference type="EMBL" id="LNYC01000063">
    <property type="protein sequence ID" value="KTC98536.1"/>
    <property type="molecule type" value="Genomic_DNA"/>
</dbReference>
<evidence type="ECO:0000313" key="3">
    <source>
        <dbReference type="Proteomes" id="UP000054785"/>
    </source>
</evidence>
<proteinExistence type="predicted"/>
<dbReference type="Pfam" id="PF13930">
    <property type="entry name" value="Endonuclea_NS_2"/>
    <property type="match status" value="1"/>
</dbReference>
<comment type="caution">
    <text evidence="2">The sequence shown here is derived from an EMBL/GenBank/DDBJ whole genome shotgun (WGS) entry which is preliminary data.</text>
</comment>
<sequence>MPHDKVDIQPLQESHRPSASHLDSDAASLHALQRAAFRMLPCLKNVAVSEAVWREIADFFRERERERVSRASLLYFLERAGVLTHSDIKSRHSERIRATAQETGAASASVEPSRRRKRPLVYEEGDNQFVLQSESQVRLTPIKKTGVRVAALEPSKTGGSFLSPGGHEYRSFYKSARSTLFLPVTPDAKKPHAPHQLPSRISAGKRATTRHFTVTEQTVHTKKARGLSQKQLAGLSCQEMFRAHGMSDFALHGRNYHWSHLVGLLLGGEHAIENMVPGTAESNLNTLHAVERRILQLLQEGVMEVDMVVTPRYPKDPDILLPKHVHFQLAWSQAGRTHSETLTIYTVSRRPLTRSMRDALQLIREADAGDTSPKAGY</sequence>
<dbReference type="InterPro" id="IPR044929">
    <property type="entry name" value="DNA/RNA_non-sp_Endonuclease_sf"/>
</dbReference>
<dbReference type="AlphaFoldDB" id="A0A0W0TSW7"/>
<name>A0A0W0TSW7_9GAMM</name>
<dbReference type="InterPro" id="IPR044927">
    <property type="entry name" value="Endonuclea_NS_2"/>
</dbReference>
<evidence type="ECO:0000313" key="2">
    <source>
        <dbReference type="EMBL" id="KTC98536.1"/>
    </source>
</evidence>
<keyword evidence="3" id="KW-1185">Reference proteome</keyword>
<dbReference type="Proteomes" id="UP000054785">
    <property type="component" value="Unassembled WGS sequence"/>
</dbReference>
<dbReference type="RefSeq" id="WP_028385711.1">
    <property type="nucleotide sequence ID" value="NZ_CAAAHN010000006.1"/>
</dbReference>
<dbReference type="STRING" id="45065.Lgee_1613"/>
<dbReference type="OrthoDB" id="5646774at2"/>
<dbReference type="Gene3D" id="3.40.570.10">
    <property type="entry name" value="Extracellular Endonuclease, subunit A"/>
    <property type="match status" value="1"/>
</dbReference>
<accession>A0A0W0TSW7</accession>
<protein>
    <recommendedName>
        <fullName evidence="1">Type VII secretion system protein EssD-like domain-containing protein</fullName>
    </recommendedName>
</protein>
<evidence type="ECO:0000259" key="1">
    <source>
        <dbReference type="Pfam" id="PF13930"/>
    </source>
</evidence>
<feature type="domain" description="Type VII secretion system protein EssD-like" evidence="1">
    <location>
        <begin position="247"/>
        <end position="325"/>
    </location>
</feature>
<reference evidence="2 3" key="1">
    <citation type="submission" date="2015-11" db="EMBL/GenBank/DDBJ databases">
        <title>Genomic analysis of 38 Legionella species identifies large and diverse effector repertoires.</title>
        <authorList>
            <person name="Burstein D."/>
            <person name="Amaro F."/>
            <person name="Zusman T."/>
            <person name="Lifshitz Z."/>
            <person name="Cohen O."/>
            <person name="Gilbert J.A."/>
            <person name="Pupko T."/>
            <person name="Shuman H.A."/>
            <person name="Segal G."/>
        </authorList>
    </citation>
    <scope>NUCLEOTIDE SEQUENCE [LARGE SCALE GENOMIC DNA]</scope>
    <source>
        <strain evidence="2 3">ATCC 49504</strain>
    </source>
</reference>
<gene>
    <name evidence="2" type="ORF">Lgee_1613</name>
</gene>
<dbReference type="PATRIC" id="fig|45065.4.peg.1748"/>